<proteinExistence type="predicted"/>
<gene>
    <name evidence="1" type="ORF">HPB50_018006</name>
</gene>
<protein>
    <submittedName>
        <fullName evidence="1">Uncharacterized protein</fullName>
    </submittedName>
</protein>
<dbReference type="EMBL" id="CM023489">
    <property type="protein sequence ID" value="KAH6922691.1"/>
    <property type="molecule type" value="Genomic_DNA"/>
</dbReference>
<dbReference type="Proteomes" id="UP000821845">
    <property type="component" value="Chromosome 9"/>
</dbReference>
<sequence length="228" mass="26208">MAPRLTADERRAIAVMGRTMSQRAICAAAGRPMRIVNRVLQAYYNEGRISDAPRGSRQRVTSEDEDRLIVTAAVAEPYLSAREIRDEVGLGTISVQTVKRRLHEAGISSKISVQKIMLDERHCNERLEFASTVESWRPDKWRAVVFTDEASFCTRWDQQRRVWRPQNCRAEQACMCVRPRKLLCTRRHNRNGRKVSRRKSGPAARALYTYLVAAVHNSCRVWIMHLAT</sequence>
<keyword evidence="2" id="KW-1185">Reference proteome</keyword>
<evidence type="ECO:0000313" key="1">
    <source>
        <dbReference type="EMBL" id="KAH6922691.1"/>
    </source>
</evidence>
<reference evidence="1" key="1">
    <citation type="submission" date="2020-05" db="EMBL/GenBank/DDBJ databases">
        <title>Large-scale comparative analyses of tick genomes elucidate their genetic diversity and vector capacities.</title>
        <authorList>
            <person name="Jia N."/>
            <person name="Wang J."/>
            <person name="Shi W."/>
            <person name="Du L."/>
            <person name="Sun Y."/>
            <person name="Zhan W."/>
            <person name="Jiang J."/>
            <person name="Wang Q."/>
            <person name="Zhang B."/>
            <person name="Ji P."/>
            <person name="Sakyi L.B."/>
            <person name="Cui X."/>
            <person name="Yuan T."/>
            <person name="Jiang B."/>
            <person name="Yang W."/>
            <person name="Lam T.T.-Y."/>
            <person name="Chang Q."/>
            <person name="Ding S."/>
            <person name="Wang X."/>
            <person name="Zhu J."/>
            <person name="Ruan X."/>
            <person name="Zhao L."/>
            <person name="Wei J."/>
            <person name="Que T."/>
            <person name="Du C."/>
            <person name="Cheng J."/>
            <person name="Dai P."/>
            <person name="Han X."/>
            <person name="Huang E."/>
            <person name="Gao Y."/>
            <person name="Liu J."/>
            <person name="Shao H."/>
            <person name="Ye R."/>
            <person name="Li L."/>
            <person name="Wei W."/>
            <person name="Wang X."/>
            <person name="Wang C."/>
            <person name="Yang T."/>
            <person name="Huo Q."/>
            <person name="Li W."/>
            <person name="Guo W."/>
            <person name="Chen H."/>
            <person name="Zhou L."/>
            <person name="Ni X."/>
            <person name="Tian J."/>
            <person name="Zhou Y."/>
            <person name="Sheng Y."/>
            <person name="Liu T."/>
            <person name="Pan Y."/>
            <person name="Xia L."/>
            <person name="Li J."/>
            <person name="Zhao F."/>
            <person name="Cao W."/>
        </authorList>
    </citation>
    <scope>NUCLEOTIDE SEQUENCE</scope>
    <source>
        <strain evidence="1">Hyas-2018</strain>
    </source>
</reference>
<accession>A0ACB7RLK9</accession>
<organism evidence="1 2">
    <name type="scientific">Hyalomma asiaticum</name>
    <name type="common">Tick</name>
    <dbReference type="NCBI Taxonomy" id="266040"/>
    <lineage>
        <taxon>Eukaryota</taxon>
        <taxon>Metazoa</taxon>
        <taxon>Ecdysozoa</taxon>
        <taxon>Arthropoda</taxon>
        <taxon>Chelicerata</taxon>
        <taxon>Arachnida</taxon>
        <taxon>Acari</taxon>
        <taxon>Parasitiformes</taxon>
        <taxon>Ixodida</taxon>
        <taxon>Ixodoidea</taxon>
        <taxon>Ixodidae</taxon>
        <taxon>Hyalomminae</taxon>
        <taxon>Hyalomma</taxon>
    </lineage>
</organism>
<comment type="caution">
    <text evidence="1">The sequence shown here is derived from an EMBL/GenBank/DDBJ whole genome shotgun (WGS) entry which is preliminary data.</text>
</comment>
<evidence type="ECO:0000313" key="2">
    <source>
        <dbReference type="Proteomes" id="UP000821845"/>
    </source>
</evidence>
<name>A0ACB7RLK9_HYAAI</name>